<comment type="caution">
    <text evidence="2">The sequence shown here is derived from an EMBL/GenBank/DDBJ whole genome shotgun (WGS) entry which is preliminary data.</text>
</comment>
<proteinExistence type="predicted"/>
<organism evidence="2 3">
    <name type="scientific">Leptosia nina</name>
    <dbReference type="NCBI Taxonomy" id="320188"/>
    <lineage>
        <taxon>Eukaryota</taxon>
        <taxon>Metazoa</taxon>
        <taxon>Ecdysozoa</taxon>
        <taxon>Arthropoda</taxon>
        <taxon>Hexapoda</taxon>
        <taxon>Insecta</taxon>
        <taxon>Pterygota</taxon>
        <taxon>Neoptera</taxon>
        <taxon>Endopterygota</taxon>
        <taxon>Lepidoptera</taxon>
        <taxon>Glossata</taxon>
        <taxon>Ditrysia</taxon>
        <taxon>Papilionoidea</taxon>
        <taxon>Pieridae</taxon>
        <taxon>Pierinae</taxon>
        <taxon>Leptosia</taxon>
    </lineage>
</organism>
<accession>A0AAV1JJB8</accession>
<reference evidence="2 3" key="1">
    <citation type="submission" date="2023-11" db="EMBL/GenBank/DDBJ databases">
        <authorList>
            <person name="Okamura Y."/>
        </authorList>
    </citation>
    <scope>NUCLEOTIDE SEQUENCE [LARGE SCALE GENOMIC DNA]</scope>
</reference>
<protein>
    <submittedName>
        <fullName evidence="2">Uncharacterized protein</fullName>
    </submittedName>
</protein>
<sequence length="237" mass="27403">MLTIFCVLILFFPFGTLCQTWHSRACLDRHLEYLEEVFQRTLHRLENDVKFCNLKIDDFNQSINNQMYSWRVAGTIHYTNNFLISIEMVDVTRISSMVTRRMENNIPIYQAGLQATINFHNPRLGFDVFAELEDMEDQRYTGVFLFHSITFPINIVKNINTNETAFTFTNAGSSARFARMDSLPNTNVSQVIGRNFQASLISNSFSEWGRNIIIPIMEKIVNTEIEFPTIKLDGCTG</sequence>
<feature type="signal peptide" evidence="1">
    <location>
        <begin position="1"/>
        <end position="18"/>
    </location>
</feature>
<keyword evidence="3" id="KW-1185">Reference proteome</keyword>
<evidence type="ECO:0000256" key="1">
    <source>
        <dbReference type="SAM" id="SignalP"/>
    </source>
</evidence>
<name>A0AAV1JJB8_9NEOP</name>
<feature type="chain" id="PRO_5044021624" evidence="1">
    <location>
        <begin position="19"/>
        <end position="237"/>
    </location>
</feature>
<evidence type="ECO:0000313" key="3">
    <source>
        <dbReference type="Proteomes" id="UP001497472"/>
    </source>
</evidence>
<keyword evidence="1" id="KW-0732">Signal</keyword>
<evidence type="ECO:0000313" key="2">
    <source>
        <dbReference type="EMBL" id="CAK1549417.1"/>
    </source>
</evidence>
<dbReference type="Proteomes" id="UP001497472">
    <property type="component" value="Unassembled WGS sequence"/>
</dbReference>
<dbReference type="EMBL" id="CAVLEF010000011">
    <property type="protein sequence ID" value="CAK1549417.1"/>
    <property type="molecule type" value="Genomic_DNA"/>
</dbReference>
<gene>
    <name evidence="2" type="ORF">LNINA_LOCUS8713</name>
</gene>
<dbReference type="AlphaFoldDB" id="A0AAV1JJB8"/>